<dbReference type="SFLD" id="SFLDG01017">
    <property type="entry name" value="Polyprenyl_Transferase_Like"/>
    <property type="match status" value="1"/>
</dbReference>
<dbReference type="InterPro" id="IPR000092">
    <property type="entry name" value="Polyprenyl_synt"/>
</dbReference>
<dbReference type="SFLD" id="SFLDS00005">
    <property type="entry name" value="Isoprenoid_Synthase_Type_I"/>
    <property type="match status" value="1"/>
</dbReference>
<keyword evidence="2 6" id="KW-0808">Transferase</keyword>
<dbReference type="EMBL" id="SNRY01002508">
    <property type="protein sequence ID" value="KAA6324759.1"/>
    <property type="molecule type" value="Genomic_DNA"/>
</dbReference>
<dbReference type="InterPro" id="IPR033749">
    <property type="entry name" value="Polyprenyl_synt_CS"/>
</dbReference>
<dbReference type="PROSITE" id="PS00723">
    <property type="entry name" value="POLYPRENYL_SYNTHASE_1"/>
    <property type="match status" value="1"/>
</dbReference>
<sequence length="324" mass="37097">MYTASRILEEINTYIYELAFVREPKGLYEPVKYVLSNGGKRIRPVLMLMAYNLYEEDVSKIYAPAAAIEIYHNCTLLHDDLMDRANMRRGRETVHKVWNENIAILSGDAMLILAYHYITDCPPKYLNKVLTLFNETTLGICEGQQYDMDFEQHSHVTEAEYMEMIRLKTAILLAAGLKIGAILGGASEEDTDNLYNFGIRLGIAFQLRDDFLDVYGDSAIFGKNIGGDILCNKKTYLLIKALERADESQTKELRKWLEVSQYDFKEKIAGVTNIYNQLGIKKICEKKMHEYYNQAIVALDAVAVDPAKKVELGNLAKQMMWRKL</sequence>
<dbReference type="InterPro" id="IPR008949">
    <property type="entry name" value="Isoprenoid_synthase_dom_sf"/>
</dbReference>
<dbReference type="GO" id="GO:0046872">
    <property type="term" value="F:metal ion binding"/>
    <property type="evidence" value="ECO:0007669"/>
    <property type="project" value="UniProtKB-KW"/>
</dbReference>
<comment type="cofactor">
    <cofactor evidence="1">
        <name>Mg(2+)</name>
        <dbReference type="ChEBI" id="CHEBI:18420"/>
    </cofactor>
</comment>
<keyword evidence="5" id="KW-0414">Isoprene biosynthesis</keyword>
<comment type="caution">
    <text evidence="6">The sequence shown here is derived from an EMBL/GenBank/DDBJ whole genome shotgun (WGS) entry which is preliminary data.</text>
</comment>
<dbReference type="PANTHER" id="PTHR43281">
    <property type="entry name" value="FARNESYL DIPHOSPHATE SYNTHASE"/>
    <property type="match status" value="1"/>
</dbReference>
<dbReference type="AlphaFoldDB" id="A0A5J4QU38"/>
<keyword evidence="3" id="KW-0479">Metal-binding</keyword>
<dbReference type="PROSITE" id="PS00444">
    <property type="entry name" value="POLYPRENYL_SYNTHASE_2"/>
    <property type="match status" value="1"/>
</dbReference>
<keyword evidence="4" id="KW-0460">Magnesium</keyword>
<evidence type="ECO:0000256" key="5">
    <source>
        <dbReference type="ARBA" id="ARBA00023229"/>
    </source>
</evidence>
<name>A0A5J4QU38_9ZZZZ</name>
<evidence type="ECO:0000256" key="3">
    <source>
        <dbReference type="ARBA" id="ARBA00022723"/>
    </source>
</evidence>
<evidence type="ECO:0000313" key="6">
    <source>
        <dbReference type="EMBL" id="KAA6324759.1"/>
    </source>
</evidence>
<organism evidence="6">
    <name type="scientific">termite gut metagenome</name>
    <dbReference type="NCBI Taxonomy" id="433724"/>
    <lineage>
        <taxon>unclassified sequences</taxon>
        <taxon>metagenomes</taxon>
        <taxon>organismal metagenomes</taxon>
    </lineage>
</organism>
<evidence type="ECO:0000256" key="4">
    <source>
        <dbReference type="ARBA" id="ARBA00022842"/>
    </source>
</evidence>
<proteinExistence type="predicted"/>
<dbReference type="CDD" id="cd00685">
    <property type="entry name" value="Trans_IPPS_HT"/>
    <property type="match status" value="1"/>
</dbReference>
<dbReference type="PANTHER" id="PTHR43281:SF1">
    <property type="entry name" value="FARNESYL DIPHOSPHATE SYNTHASE"/>
    <property type="match status" value="1"/>
</dbReference>
<dbReference type="SUPFAM" id="SSF48576">
    <property type="entry name" value="Terpenoid synthases"/>
    <property type="match status" value="1"/>
</dbReference>
<dbReference type="Gene3D" id="1.10.600.10">
    <property type="entry name" value="Farnesyl Diphosphate Synthase"/>
    <property type="match status" value="1"/>
</dbReference>
<evidence type="ECO:0000256" key="2">
    <source>
        <dbReference type="ARBA" id="ARBA00022679"/>
    </source>
</evidence>
<dbReference type="GO" id="GO:0008299">
    <property type="term" value="P:isoprenoid biosynthetic process"/>
    <property type="evidence" value="ECO:0007669"/>
    <property type="project" value="UniProtKB-KW"/>
</dbReference>
<dbReference type="GO" id="GO:0004337">
    <property type="term" value="F:(2E,6E)-farnesyl diphosphate synthase activity"/>
    <property type="evidence" value="ECO:0007669"/>
    <property type="project" value="UniProtKB-EC"/>
</dbReference>
<dbReference type="Pfam" id="PF00348">
    <property type="entry name" value="polyprenyl_synt"/>
    <property type="match status" value="1"/>
</dbReference>
<protein>
    <submittedName>
        <fullName evidence="6">Farnesyl diphosphate synthase</fullName>
        <ecNumber evidence="6">2.5.1.10</ecNumber>
    </submittedName>
</protein>
<dbReference type="EC" id="2.5.1.10" evidence="6"/>
<gene>
    <name evidence="6" type="ORF">EZS27_025953</name>
</gene>
<accession>A0A5J4QU38</accession>
<reference evidence="6" key="1">
    <citation type="submission" date="2019-03" db="EMBL/GenBank/DDBJ databases">
        <title>Single cell metagenomics reveals metabolic interactions within the superorganism composed of flagellate Streblomastix strix and complex community of Bacteroidetes bacteria on its surface.</title>
        <authorList>
            <person name="Treitli S.C."/>
            <person name="Kolisko M."/>
            <person name="Husnik F."/>
            <person name="Keeling P."/>
            <person name="Hampl V."/>
        </authorList>
    </citation>
    <scope>NUCLEOTIDE SEQUENCE</scope>
    <source>
        <strain evidence="6">STM</strain>
    </source>
</reference>
<evidence type="ECO:0000256" key="1">
    <source>
        <dbReference type="ARBA" id="ARBA00001946"/>
    </source>
</evidence>